<evidence type="ECO:0000313" key="1">
    <source>
        <dbReference type="EMBL" id="KIQ04193.1"/>
    </source>
</evidence>
<gene>
    <name evidence="1" type="ORF">RU07_06050</name>
</gene>
<evidence type="ECO:0000313" key="2">
    <source>
        <dbReference type="Proteomes" id="UP000035017"/>
    </source>
</evidence>
<organism evidence="1 2">
    <name type="scientific">Agrobacterium tumefaciens</name>
    <dbReference type="NCBI Taxonomy" id="358"/>
    <lineage>
        <taxon>Bacteria</taxon>
        <taxon>Pseudomonadati</taxon>
        <taxon>Pseudomonadota</taxon>
        <taxon>Alphaproteobacteria</taxon>
        <taxon>Hyphomicrobiales</taxon>
        <taxon>Rhizobiaceae</taxon>
        <taxon>Rhizobium/Agrobacterium group</taxon>
        <taxon>Agrobacterium</taxon>
        <taxon>Agrobacterium tumefaciens complex</taxon>
    </lineage>
</organism>
<name>A0A0D0L3G6_AGRTU</name>
<proteinExistence type="predicted"/>
<sequence length="154" mass="17431">MGQRSAHMHVRHAVKLDSLDAIPVQAAEKGYVLFLNMSVEFGASHAVCRADRKPDQFCAKLAHASVMLIDGQTRSPPDAWRRLMNADGSHDFGWLCRHCRNGRKRDGDLVDFIAVVQFEYALLINEHGVAKLRNTLKFPIFGCSTDYEFRADER</sequence>
<reference evidence="1 2" key="1">
    <citation type="submission" date="2014-12" db="EMBL/GenBank/DDBJ databases">
        <title>16Stimator: statistical estimation of ribosomal gene copy numbers from draft genome assemblies.</title>
        <authorList>
            <person name="Perisin M.A."/>
            <person name="Vetter M."/>
            <person name="Gilbert J.A."/>
            <person name="Bergelson J."/>
        </authorList>
    </citation>
    <scope>NUCLEOTIDE SEQUENCE [LARGE SCALE GENOMIC DNA]</scope>
    <source>
        <strain evidence="1 2">MEJ076</strain>
    </source>
</reference>
<dbReference type="Proteomes" id="UP000035017">
    <property type="component" value="Unassembled WGS sequence"/>
</dbReference>
<dbReference type="EMBL" id="JXQV01000005">
    <property type="protein sequence ID" value="KIQ04193.1"/>
    <property type="molecule type" value="Genomic_DNA"/>
</dbReference>
<comment type="caution">
    <text evidence="1">The sequence shown here is derived from an EMBL/GenBank/DDBJ whole genome shotgun (WGS) entry which is preliminary data.</text>
</comment>
<protein>
    <submittedName>
        <fullName evidence="1">Uncharacterized protein</fullName>
    </submittedName>
</protein>
<accession>A0A0D0L3G6</accession>
<dbReference type="AlphaFoldDB" id="A0A0D0L3G6"/>